<protein>
    <recommendedName>
        <fullName evidence="15">DNA ligase</fullName>
        <ecNumber evidence="15">6.5.1.1</ecNumber>
    </recommendedName>
</protein>
<evidence type="ECO:0000256" key="8">
    <source>
        <dbReference type="ARBA" id="ARBA00022763"/>
    </source>
</evidence>
<feature type="region of interest" description="Disordered" evidence="17">
    <location>
        <begin position="657"/>
        <end position="681"/>
    </location>
</feature>
<evidence type="ECO:0000259" key="19">
    <source>
        <dbReference type="PROSITE" id="PS50172"/>
    </source>
</evidence>
<keyword evidence="10" id="KW-0460">Magnesium</keyword>
<dbReference type="PROSITE" id="PS50172">
    <property type="entry name" value="BRCT"/>
    <property type="match status" value="2"/>
</dbReference>
<dbReference type="EMBL" id="JALJOR010000022">
    <property type="protein sequence ID" value="KAK9803302.1"/>
    <property type="molecule type" value="Genomic_DNA"/>
</dbReference>
<dbReference type="InterPro" id="IPR012309">
    <property type="entry name" value="DNA_ligase_ATP-dep_C"/>
</dbReference>
<reference evidence="20 21" key="1">
    <citation type="journal article" date="2024" name="Nat. Commun.">
        <title>Phylogenomics reveals the evolutionary origins of lichenization in chlorophyte algae.</title>
        <authorList>
            <person name="Puginier C."/>
            <person name="Libourel C."/>
            <person name="Otte J."/>
            <person name="Skaloud P."/>
            <person name="Haon M."/>
            <person name="Grisel S."/>
            <person name="Petersen M."/>
            <person name="Berrin J.G."/>
            <person name="Delaux P.M."/>
            <person name="Dal Grande F."/>
            <person name="Keller J."/>
        </authorList>
    </citation>
    <scope>NUCLEOTIDE SEQUENCE [LARGE SCALE GENOMIC DNA]</scope>
    <source>
        <strain evidence="20 21">SAG 2043</strain>
    </source>
</reference>
<comment type="catalytic activity">
    <reaction evidence="14 15">
        <text>ATP + (deoxyribonucleotide)n-3'-hydroxyl + 5'-phospho-(deoxyribonucleotide)m = (deoxyribonucleotide)n+m + AMP + diphosphate.</text>
        <dbReference type="EC" id="6.5.1.1"/>
    </reaction>
</comment>
<proteinExistence type="inferred from homology"/>
<keyword evidence="8 15" id="KW-0227">DNA damage</keyword>
<evidence type="ECO:0000256" key="3">
    <source>
        <dbReference type="ARBA" id="ARBA00007572"/>
    </source>
</evidence>
<dbReference type="EC" id="6.5.1.1" evidence="15"/>
<name>A0AAW1P2V4_9CHLO</name>
<dbReference type="GO" id="GO:0006303">
    <property type="term" value="P:double-strand break repair via nonhomologous end joining"/>
    <property type="evidence" value="ECO:0007669"/>
    <property type="project" value="TreeGrafter"/>
</dbReference>
<evidence type="ECO:0000256" key="4">
    <source>
        <dbReference type="ARBA" id="ARBA00022598"/>
    </source>
</evidence>
<evidence type="ECO:0000256" key="6">
    <source>
        <dbReference type="ARBA" id="ARBA00022737"/>
    </source>
</evidence>
<comment type="cofactor">
    <cofactor evidence="1">
        <name>Mg(2+)</name>
        <dbReference type="ChEBI" id="CHEBI:18420"/>
    </cofactor>
</comment>
<dbReference type="GO" id="GO:0032807">
    <property type="term" value="C:DNA ligase IV complex"/>
    <property type="evidence" value="ECO:0007669"/>
    <property type="project" value="TreeGrafter"/>
</dbReference>
<keyword evidence="12 15" id="KW-0234">DNA repair</keyword>
<dbReference type="SMART" id="SM00292">
    <property type="entry name" value="BRCT"/>
    <property type="match status" value="1"/>
</dbReference>
<feature type="compositionally biased region" description="Low complexity" evidence="17">
    <location>
        <begin position="1109"/>
        <end position="1118"/>
    </location>
</feature>
<comment type="similarity">
    <text evidence="3 16">Belongs to the ATP-dependent DNA ligase family.</text>
</comment>
<dbReference type="PANTHER" id="PTHR45997">
    <property type="entry name" value="DNA LIGASE 4"/>
    <property type="match status" value="1"/>
</dbReference>
<evidence type="ECO:0000256" key="7">
    <source>
        <dbReference type="ARBA" id="ARBA00022741"/>
    </source>
</evidence>
<dbReference type="InterPro" id="IPR036420">
    <property type="entry name" value="BRCT_dom_sf"/>
</dbReference>
<feature type="domain" description="BRCT" evidence="19">
    <location>
        <begin position="695"/>
        <end position="782"/>
    </location>
</feature>
<feature type="compositionally biased region" description="Basic residues" evidence="17">
    <location>
        <begin position="1234"/>
        <end position="1243"/>
    </location>
</feature>
<dbReference type="SUPFAM" id="SSF50249">
    <property type="entry name" value="Nucleic acid-binding proteins"/>
    <property type="match status" value="1"/>
</dbReference>
<dbReference type="Pfam" id="PF04675">
    <property type="entry name" value="DNA_ligase_A_N"/>
    <property type="match status" value="1"/>
</dbReference>
<evidence type="ECO:0000313" key="21">
    <source>
        <dbReference type="Proteomes" id="UP001489004"/>
    </source>
</evidence>
<dbReference type="Gene3D" id="2.40.50.140">
    <property type="entry name" value="Nucleic acid-binding proteins"/>
    <property type="match status" value="1"/>
</dbReference>
<evidence type="ECO:0000256" key="12">
    <source>
        <dbReference type="ARBA" id="ARBA00023204"/>
    </source>
</evidence>
<evidence type="ECO:0000259" key="18">
    <source>
        <dbReference type="PROSITE" id="PS50160"/>
    </source>
</evidence>
<dbReference type="Gene3D" id="3.40.50.10190">
    <property type="entry name" value="BRCT domain"/>
    <property type="match status" value="1"/>
</dbReference>
<feature type="compositionally biased region" description="Basic residues" evidence="17">
    <location>
        <begin position="1122"/>
        <end position="1135"/>
    </location>
</feature>
<keyword evidence="21" id="KW-1185">Reference proteome</keyword>
<accession>A0AAW1P2V4</accession>
<dbReference type="GO" id="GO:0006297">
    <property type="term" value="P:nucleotide-excision repair, DNA gap filling"/>
    <property type="evidence" value="ECO:0007669"/>
    <property type="project" value="TreeGrafter"/>
</dbReference>
<dbReference type="InterPro" id="IPR001357">
    <property type="entry name" value="BRCT_dom"/>
</dbReference>
<evidence type="ECO:0000256" key="15">
    <source>
        <dbReference type="RuleBase" id="RU000617"/>
    </source>
</evidence>
<sequence>MVTPKDLSFNTITDFLEHCSKAKAKDRRAALKYFRKHNLEPGPDQFEVYRLLLPKEDHRRPNYDLKEQKLAKLMCDAAGLDPKVSSNAKRAMEWRKGGAATKKGGNFAAVMEEYILRGQCGKVDDSPGAKELKVGVLNEKLDELATSDFAGKKQVMTWLMTHTTPRQMKWICGIVLNDLKIGLSTSSILADYHEDAEHLYNVTSDLYSVITELPDRRKRYPRRDVEPGKPVKAQLASPVASPEEAFQKMKGKTFQVETKLDGERIQLHFSNGSIQYFSRNAIDHAEKSDYWVMDNIFKQQLLTGKGILDGEVVIWNKKRKVFEGFGTFKSLIVAARDGRPGDSTLDFTEAETGYSGDPSYENPTINDLEIVYVAFDVLYYENQSVINRTLLERRDILKSILRAAPSEGIPCGKGTVRGRMVPLLSGHKLLGSENIGCKTCHTLEDIQAMFDQSVALQEEGIVIKQADSEWKMNDRSNAWLKLKPDYVHNLEIDAVIIGGYYGTGARGGLIAQYLLALAEAPHGGATEPTKFISFCKVGNGVIAQEAAGKAIRERLEPLFIPGTDKPPRCYTVTGHAKERPHVWVKDPGKSVVLQIQADVRTITSKVFATSHSLRFPRVDRIRWDKSPLDIQTQQQLWNIVEQNKGAIFGMNGEVEEVGKKRQSRKKGKQPTSPAAPKRTDVPEQFLATNVSEVQKESDILKDAVVLFLNYGKESKADMDKLVARLGGKVYANWKPPVTHIIAARKDYRFEAQKRAEHDVVCLDWLLECAAAQKLLPILPHHYLFISKGTLLAVPEVCKFGDMYYLPTSAKDVAAILNNHAHREDIDIKTLPLTSSLNDVMRMLPSSPSGNGVPLHEMLPTARNAMDVVMDMEAELARRHAIDPRDTLFRSCHVCILRLHDADLALHSRSPDGSQPRLFEATLQVLEASAKMGLAVAESQASRLGHQILLHGGRLTPTITEDTTHVLLLPYPERAVSPEDVLRAVKEQAGGLNALLRLRRRLLAGETYLVAQRWAEACLEELNQQHGNQHVRRLSELRFRPSIKAGWGAQRAEADGQDADPAFDFGMWPWEEFGVHSPSDAPSTSRKRGRRSRSASPERSTGTAKRSRAHGTAAAAAAGSKGGRGRSRAGRGRGRGKAGDEDLPAVSRKALGNRARGRRGLQLKRPVGELLDDAAEAAHSRAASSAEDSDSEEDPAGQAPAEGSGESGSDGDWRPSHRVGAPAAEGGVPVDKPASQRRTRRKRQQILIEDSDSEADPALMGAAAGLGQAFPSSSSSSGQLA</sequence>
<keyword evidence="9 15" id="KW-0067">ATP-binding</keyword>
<feature type="domain" description="BRCT" evidence="19">
    <location>
        <begin position="913"/>
        <end position="1020"/>
    </location>
</feature>
<evidence type="ECO:0000256" key="2">
    <source>
        <dbReference type="ARBA" id="ARBA00004123"/>
    </source>
</evidence>
<keyword evidence="13" id="KW-0539">Nucleus</keyword>
<dbReference type="Pfam" id="PF16589">
    <property type="entry name" value="BRCT_2"/>
    <property type="match status" value="1"/>
</dbReference>
<dbReference type="PROSITE" id="PS00333">
    <property type="entry name" value="DNA_LIGASE_A2"/>
    <property type="match status" value="1"/>
</dbReference>
<dbReference type="InterPro" id="IPR029710">
    <property type="entry name" value="LIG4"/>
</dbReference>
<dbReference type="CDD" id="cd07903">
    <property type="entry name" value="Adenylation_DNA_ligase_IV"/>
    <property type="match status" value="1"/>
</dbReference>
<dbReference type="PANTHER" id="PTHR45997:SF1">
    <property type="entry name" value="DNA LIGASE 4"/>
    <property type="match status" value="1"/>
</dbReference>
<dbReference type="GO" id="GO:0003910">
    <property type="term" value="F:DNA ligase (ATP) activity"/>
    <property type="evidence" value="ECO:0007669"/>
    <property type="project" value="UniProtKB-EC"/>
</dbReference>
<feature type="compositionally biased region" description="Low complexity" evidence="17">
    <location>
        <begin position="1255"/>
        <end position="1280"/>
    </location>
</feature>
<dbReference type="InterPro" id="IPR012310">
    <property type="entry name" value="DNA_ligase_ATP-dep_cent"/>
</dbReference>
<dbReference type="NCBIfam" id="TIGR00574">
    <property type="entry name" value="dnl1"/>
    <property type="match status" value="1"/>
</dbReference>
<evidence type="ECO:0000256" key="9">
    <source>
        <dbReference type="ARBA" id="ARBA00022840"/>
    </source>
</evidence>
<dbReference type="Pfam" id="PF04679">
    <property type="entry name" value="DNA_ligase_A_C"/>
    <property type="match status" value="1"/>
</dbReference>
<dbReference type="Proteomes" id="UP001489004">
    <property type="component" value="Unassembled WGS sequence"/>
</dbReference>
<dbReference type="SUPFAM" id="SSF52113">
    <property type="entry name" value="BRCT domain"/>
    <property type="match status" value="1"/>
</dbReference>
<dbReference type="Gene3D" id="3.30.470.30">
    <property type="entry name" value="DNA ligase/mRNA capping enzyme"/>
    <property type="match status" value="1"/>
</dbReference>
<dbReference type="Pfam" id="PF01068">
    <property type="entry name" value="DNA_ligase_A_M"/>
    <property type="match status" value="1"/>
</dbReference>
<keyword evidence="7 15" id="KW-0547">Nucleotide-binding</keyword>
<comment type="subcellular location">
    <subcellularLocation>
        <location evidence="2">Nucleus</location>
    </subcellularLocation>
</comment>
<dbReference type="GO" id="GO:0071897">
    <property type="term" value="P:DNA biosynthetic process"/>
    <property type="evidence" value="ECO:0007669"/>
    <property type="project" value="InterPro"/>
</dbReference>
<evidence type="ECO:0000256" key="10">
    <source>
        <dbReference type="ARBA" id="ARBA00022842"/>
    </source>
</evidence>
<evidence type="ECO:0000256" key="11">
    <source>
        <dbReference type="ARBA" id="ARBA00023172"/>
    </source>
</evidence>
<dbReference type="GO" id="GO:0005524">
    <property type="term" value="F:ATP binding"/>
    <property type="evidence" value="ECO:0007669"/>
    <property type="project" value="UniProtKB-KW"/>
</dbReference>
<dbReference type="InterPro" id="IPR044125">
    <property type="entry name" value="Adenylation_DNA_ligase_IV"/>
</dbReference>
<organism evidence="20 21">
    <name type="scientific">[Myrmecia] bisecta</name>
    <dbReference type="NCBI Taxonomy" id="41462"/>
    <lineage>
        <taxon>Eukaryota</taxon>
        <taxon>Viridiplantae</taxon>
        <taxon>Chlorophyta</taxon>
        <taxon>core chlorophytes</taxon>
        <taxon>Trebouxiophyceae</taxon>
        <taxon>Trebouxiales</taxon>
        <taxon>Trebouxiaceae</taxon>
        <taxon>Myrmecia</taxon>
    </lineage>
</organism>
<gene>
    <name evidence="20" type="ORF">WJX72_010348</name>
</gene>
<dbReference type="InterPro" id="IPR036599">
    <property type="entry name" value="DNA_ligase_N_sf"/>
</dbReference>
<evidence type="ECO:0000256" key="5">
    <source>
        <dbReference type="ARBA" id="ARBA00022723"/>
    </source>
</evidence>
<keyword evidence="6" id="KW-0677">Repeat</keyword>
<dbReference type="InterPro" id="IPR012340">
    <property type="entry name" value="NA-bd_OB-fold"/>
</dbReference>
<evidence type="ECO:0000256" key="13">
    <source>
        <dbReference type="ARBA" id="ARBA00023242"/>
    </source>
</evidence>
<dbReference type="InterPro" id="IPR016059">
    <property type="entry name" value="DNA_ligase_ATP-dep_CS"/>
</dbReference>
<dbReference type="PROSITE" id="PS00697">
    <property type="entry name" value="DNA_LIGASE_A1"/>
    <property type="match status" value="1"/>
</dbReference>
<dbReference type="SUPFAM" id="SSF56091">
    <property type="entry name" value="DNA ligase/mRNA capping enzyme, catalytic domain"/>
    <property type="match status" value="1"/>
</dbReference>
<feature type="domain" description="ATP-dependent DNA ligase family profile" evidence="18">
    <location>
        <begin position="363"/>
        <end position="519"/>
    </location>
</feature>
<evidence type="ECO:0000256" key="14">
    <source>
        <dbReference type="ARBA" id="ARBA00034003"/>
    </source>
</evidence>
<dbReference type="GO" id="GO:0003677">
    <property type="term" value="F:DNA binding"/>
    <property type="evidence" value="ECO:0007669"/>
    <property type="project" value="InterPro"/>
</dbReference>
<keyword evidence="5" id="KW-0479">Metal-binding</keyword>
<dbReference type="InterPro" id="IPR000977">
    <property type="entry name" value="DNA_ligase_ATP-dep"/>
</dbReference>
<dbReference type="InterPro" id="IPR012308">
    <property type="entry name" value="DNA_ligase_ATP-dep_N"/>
</dbReference>
<evidence type="ECO:0000256" key="16">
    <source>
        <dbReference type="RuleBase" id="RU004196"/>
    </source>
</evidence>
<comment type="caution">
    <text evidence="20">The sequence shown here is derived from an EMBL/GenBank/DDBJ whole genome shotgun (WGS) entry which is preliminary data.</text>
</comment>
<evidence type="ECO:0000313" key="20">
    <source>
        <dbReference type="EMBL" id="KAK9803302.1"/>
    </source>
</evidence>
<dbReference type="GO" id="GO:0046872">
    <property type="term" value="F:metal ion binding"/>
    <property type="evidence" value="ECO:0007669"/>
    <property type="project" value="UniProtKB-KW"/>
</dbReference>
<dbReference type="Gene3D" id="1.10.3260.10">
    <property type="entry name" value="DNA ligase, ATP-dependent, N-terminal domain"/>
    <property type="match status" value="1"/>
</dbReference>
<dbReference type="AlphaFoldDB" id="A0AAW1P2V4"/>
<feature type="region of interest" description="Disordered" evidence="17">
    <location>
        <begin position="1073"/>
        <end position="1280"/>
    </location>
</feature>
<evidence type="ECO:0000256" key="1">
    <source>
        <dbReference type="ARBA" id="ARBA00001946"/>
    </source>
</evidence>
<dbReference type="PROSITE" id="PS50160">
    <property type="entry name" value="DNA_LIGASE_A3"/>
    <property type="match status" value="1"/>
</dbReference>
<evidence type="ECO:0000256" key="17">
    <source>
        <dbReference type="SAM" id="MobiDB-lite"/>
    </source>
</evidence>
<keyword evidence="4 15" id="KW-0436">Ligase</keyword>
<keyword evidence="11 15" id="KW-0233">DNA recombination</keyword>
<dbReference type="GO" id="GO:0006310">
    <property type="term" value="P:DNA recombination"/>
    <property type="evidence" value="ECO:0007669"/>
    <property type="project" value="UniProtKB-KW"/>
</dbReference>